<name>A0A1G6RP74_9GAMM</name>
<feature type="transmembrane region" description="Helical" evidence="1">
    <location>
        <begin position="12"/>
        <end position="34"/>
    </location>
</feature>
<keyword evidence="1" id="KW-1133">Transmembrane helix</keyword>
<keyword evidence="4" id="KW-1185">Reference proteome</keyword>
<evidence type="ECO:0000259" key="2">
    <source>
        <dbReference type="Pfam" id="PF13116"/>
    </source>
</evidence>
<dbReference type="PANTHER" id="PTHR38690">
    <property type="entry name" value="PROTEASE-RELATED"/>
    <property type="match status" value="1"/>
</dbReference>
<reference evidence="4" key="1">
    <citation type="submission" date="2016-10" db="EMBL/GenBank/DDBJ databases">
        <authorList>
            <person name="Varghese N."/>
            <person name="Submissions S."/>
        </authorList>
    </citation>
    <scope>NUCLEOTIDE SEQUENCE [LARGE SCALE GENOMIC DNA]</scope>
    <source>
        <strain evidence="4">DSM 26382</strain>
    </source>
</reference>
<dbReference type="EMBL" id="FMZQ01000010">
    <property type="protein sequence ID" value="SDD05736.1"/>
    <property type="molecule type" value="Genomic_DNA"/>
</dbReference>
<evidence type="ECO:0000313" key="4">
    <source>
        <dbReference type="Proteomes" id="UP000199467"/>
    </source>
</evidence>
<dbReference type="NCBIfam" id="TIGR02099">
    <property type="entry name" value="YhdP family protein"/>
    <property type="match status" value="1"/>
</dbReference>
<feature type="domain" description="YhdP central" evidence="2">
    <location>
        <begin position="8"/>
        <end position="1265"/>
    </location>
</feature>
<keyword evidence="1" id="KW-0472">Membrane</keyword>
<proteinExistence type="predicted"/>
<keyword evidence="1" id="KW-0812">Transmembrane</keyword>
<evidence type="ECO:0000313" key="3">
    <source>
        <dbReference type="EMBL" id="SDD05736.1"/>
    </source>
</evidence>
<accession>A0A1G6RP74</accession>
<evidence type="ECO:0000256" key="1">
    <source>
        <dbReference type="SAM" id="Phobius"/>
    </source>
</evidence>
<dbReference type="PANTHER" id="PTHR38690:SF1">
    <property type="entry name" value="PROTEASE"/>
    <property type="match status" value="1"/>
</dbReference>
<gene>
    <name evidence="3" type="ORF">SAMN05216576_11041</name>
</gene>
<protein>
    <submittedName>
        <fullName evidence="3">TIGR02099 family protein</fullName>
    </submittedName>
</protein>
<dbReference type="Proteomes" id="UP000199467">
    <property type="component" value="Unassembled WGS sequence"/>
</dbReference>
<dbReference type="Pfam" id="PF13116">
    <property type="entry name" value="YhdP"/>
    <property type="match status" value="1"/>
</dbReference>
<organism evidence="3 4">
    <name type="scientific">Ectopseudomonas chengduensis</name>
    <dbReference type="NCBI Taxonomy" id="489632"/>
    <lineage>
        <taxon>Bacteria</taxon>
        <taxon>Pseudomonadati</taxon>
        <taxon>Pseudomonadota</taxon>
        <taxon>Gammaproteobacteria</taxon>
        <taxon>Pseudomonadales</taxon>
        <taxon>Pseudomonadaceae</taxon>
        <taxon>Ectopseudomonas</taxon>
    </lineage>
</organism>
<dbReference type="InterPro" id="IPR011836">
    <property type="entry name" value="YhdP"/>
</dbReference>
<dbReference type="AlphaFoldDB" id="A0A1G6RP74"/>
<sequence>MEVSALARLFSALLRWGLGLCAAMLVLAALYVSLGRELVPLVAEYRLELEDRATAQLGVPVRIGRLEGHWQGFAPVLVAHDVHLGDEEQGLSLERVQLVPDVGASLLARQPRIAHLQFDGLQLNVQQNAEGGWQLQGLPQRSGPELNVEQLLEQLQIVHRISLLDSRVVLQPLDQEPLLLSYVNLSLRYGSNSQRLDGRLLLPDGQPVALRLRTRMQPKTWREAQSELYLSLPQSDWATWLPKSLLGDWQVQRLQAGGELWLEGHGLALDKGALRLHAPELAGGQAKHKAVTLKDLAFNAFFTQDKQGVRAQIDSLALTHGEQRIGELHLNLKQQDTGEADERWALTADRLDLAAWSPLVHALVPMPDAARDVLVALAPVGAVNNLLLDYYPQREGAERLQFAANLDKVGIQAYRGAPAAENVSGSASGNMFRGELRLNSENFALHLDQLFPEPWRYRHAQARLSWDWSETGLTLYSPYMRVDGEEGQVAGDMLIRLLRDPEAEDYMDLRVGMRDGDAAYTEKYLPSRAPGMSAELDHWLKTAIRAGHVEEGYFQYQGSLNKGAPLGARSLSLFFKVKDAELAFQPGWPSLREGVGEVLIEDDAVRVRLQSGRLLESQVNDVTANIPLRHDGKPPRLELDGEVQSSLSDAIKLLQEAPLGTAGIFAGWQGEGPLAGRLKLDIPLQKGQPPGVVVDFATEGASLKLANPALQLSKVQGAFRFDSAAGLSAPDVRAEVLGRQVRGTIRAEGARGQARTLFDLRGQVQVDTLSQWLGGPQKLPASGLLPYRLRLTLDGDDSKLRVDSNLRGVAINLPAPFGKTAQQERDADWRMTLSGRERRYWANYGELASLSLAAPPGALADGRGEVVLGGGAAGLPPGQGLRVRGRLDELDLDAWKQLGSQHPVKVDADSQRLLRSARLDIGRFRGFGQEVEQLTLGLEREAQGWALQLDSELAAGRVLLADAEGVPIRIDLQHVRLPAPDPEAAKTSDAPDPLADIDPRQMPALDIAIARVQRGDKVLGAWSLKVRPEAQGVRFEELDLDLQGLKIGGSAGWRGTPGNTSSWYKGRLQGEELSKVLLAWNFAPSVTSESFRVDADGSWPGSPAWFSLKRFSGNLDASLRKGQFVEVQGSAQALRVFGLLNFNSIGRRLRLDFSDLLGKGLSYDRVKGNLQATNGLFVTHEPITLSGPSSNLELNGNLDMNNERIDAKLLVTLPVTNNLPLAALIVGAPAIGGALFVVDKLLGDKVARFASVQYDVKGPMQDPQISFDKPFEKPQ</sequence>
<dbReference type="InterPro" id="IPR025263">
    <property type="entry name" value="YhdP_central"/>
</dbReference>